<protein>
    <submittedName>
        <fullName evidence="1">Uncharacterized protein</fullName>
    </submittedName>
</protein>
<sequence>MSNKLVYIGGVAYWMTPEGSFTAVEMKDGVPVEHIVIKRR</sequence>
<proteinExistence type="predicted"/>
<comment type="caution">
    <text evidence="1">The sequence shown here is derived from an EMBL/GenBank/DDBJ whole genome shotgun (WGS) entry which is preliminary data.</text>
</comment>
<dbReference type="EMBL" id="JANFYT010000003">
    <property type="protein sequence ID" value="MCQ4813140.1"/>
    <property type="molecule type" value="Genomic_DNA"/>
</dbReference>
<evidence type="ECO:0000313" key="2">
    <source>
        <dbReference type="Proteomes" id="UP001205919"/>
    </source>
</evidence>
<dbReference type="RefSeq" id="WP_008708789.1">
    <property type="nucleotide sequence ID" value="NZ_CABKQM010000002.1"/>
</dbReference>
<evidence type="ECO:0000313" key="1">
    <source>
        <dbReference type="EMBL" id="MCQ4813140.1"/>
    </source>
</evidence>
<dbReference type="Proteomes" id="UP001205919">
    <property type="component" value="Unassembled WGS sequence"/>
</dbReference>
<reference evidence="1 2" key="1">
    <citation type="submission" date="2022-06" db="EMBL/GenBank/DDBJ databases">
        <title>Isolation of gut microbiota from human fecal samples.</title>
        <authorList>
            <person name="Pamer E.G."/>
            <person name="Barat B."/>
            <person name="Waligurski E."/>
            <person name="Medina S."/>
            <person name="Paddock L."/>
            <person name="Mostad J."/>
        </authorList>
    </citation>
    <scope>NUCLEOTIDE SEQUENCE [LARGE SCALE GENOMIC DNA]</scope>
    <source>
        <strain evidence="1 2">DFI.9.90</strain>
    </source>
</reference>
<organism evidence="1 2">
    <name type="scientific">Cloacibacillus evryensis</name>
    <dbReference type="NCBI Taxonomy" id="508460"/>
    <lineage>
        <taxon>Bacteria</taxon>
        <taxon>Thermotogati</taxon>
        <taxon>Synergistota</taxon>
        <taxon>Synergistia</taxon>
        <taxon>Synergistales</taxon>
        <taxon>Synergistaceae</taxon>
        <taxon>Cloacibacillus</taxon>
    </lineage>
</organism>
<keyword evidence="2" id="KW-1185">Reference proteome</keyword>
<gene>
    <name evidence="1" type="ORF">NE630_01725</name>
</gene>
<name>A0AAW5JX71_9BACT</name>
<accession>A0AAW5JX71</accession>
<dbReference type="AlphaFoldDB" id="A0AAW5JX71"/>